<evidence type="ECO:0000259" key="2">
    <source>
        <dbReference type="Pfam" id="PF04480"/>
    </source>
</evidence>
<dbReference type="InterPro" id="IPR047216">
    <property type="entry name" value="Endonuclease_DUF559_bact"/>
</dbReference>
<dbReference type="EMBL" id="CP022423">
    <property type="protein sequence ID" value="ASM78620.1"/>
    <property type="molecule type" value="Genomic_DNA"/>
</dbReference>
<dbReference type="CDD" id="cd01038">
    <property type="entry name" value="Endonuclease_DUF559"/>
    <property type="match status" value="1"/>
</dbReference>
<evidence type="ECO:0000313" key="3">
    <source>
        <dbReference type="EMBL" id="ASM78620.1"/>
    </source>
</evidence>
<gene>
    <name evidence="3" type="ORF">VITFI_CDS2843</name>
</gene>
<dbReference type="SUPFAM" id="SSF52980">
    <property type="entry name" value="Restriction endonuclease-like"/>
    <property type="match status" value="1"/>
</dbReference>
<dbReference type="InterPro" id="IPR007569">
    <property type="entry name" value="DUF559"/>
</dbReference>
<dbReference type="Proteomes" id="UP000199729">
    <property type="component" value="Chromosome"/>
</dbReference>
<dbReference type="OrthoDB" id="9798754at2"/>
<dbReference type="Pfam" id="PF04480">
    <property type="entry name" value="DUF559"/>
    <property type="match status" value="1"/>
</dbReference>
<dbReference type="PANTHER" id="PTHR38590">
    <property type="entry name" value="BLL0828 PROTEIN"/>
    <property type="match status" value="1"/>
</dbReference>
<evidence type="ECO:0000313" key="4">
    <source>
        <dbReference type="Proteomes" id="UP000199729"/>
    </source>
</evidence>
<dbReference type="InterPro" id="IPR011335">
    <property type="entry name" value="Restrct_endonuc-II-like"/>
</dbReference>
<proteinExistence type="predicted"/>
<name>A0A221KIJ4_VITFI</name>
<keyword evidence="4" id="KW-1185">Reference proteome</keyword>
<feature type="region of interest" description="Disordered" evidence="1">
    <location>
        <begin position="99"/>
        <end position="119"/>
    </location>
</feature>
<feature type="domain" description="DUF559" evidence="2">
    <location>
        <begin position="1"/>
        <end position="87"/>
    </location>
</feature>
<sequence length="145" mass="16726">MWACLRAKRFAGHKFRRQTPIGRYIADFVCLRARLIVELDGGQHQSQREHDEVRDEWLRSQGFEVLRVWNSEWQAQPEAVLGASWEVLERRGQGVPLSHEGRGALMPVTRPSLGPPLPLRERGWGRGENLAKGAFMREMNWELVA</sequence>
<accession>A0A221KIJ4</accession>
<dbReference type="PANTHER" id="PTHR38590:SF1">
    <property type="entry name" value="BLL0828 PROTEIN"/>
    <property type="match status" value="1"/>
</dbReference>
<dbReference type="KEGG" id="vff:VITFI_CDS2843"/>
<dbReference type="RefSeq" id="WP_089417519.1">
    <property type="nucleotide sequence ID" value="NZ_CP022423.1"/>
</dbReference>
<protein>
    <recommendedName>
        <fullName evidence="2">DUF559 domain-containing protein</fullName>
    </recommendedName>
</protein>
<reference evidence="3 4" key="1">
    <citation type="submission" date="2017-07" db="EMBL/GenBank/DDBJ databases">
        <title>Complete Genome Sequence of the cosmetic ferment Vitreoscilla filiformis (ATCC15551).</title>
        <authorList>
            <person name="Contreras S."/>
            <person name="Sagory-Zalkind P."/>
            <person name="Blanquart H."/>
            <person name="Iltis A."/>
            <person name="Morand S.C."/>
        </authorList>
    </citation>
    <scope>NUCLEOTIDE SEQUENCE [LARGE SCALE GENOMIC DNA]</scope>
    <source>
        <strain evidence="3 4">ATCC 15551</strain>
    </source>
</reference>
<dbReference type="Gene3D" id="3.40.960.10">
    <property type="entry name" value="VSR Endonuclease"/>
    <property type="match status" value="1"/>
</dbReference>
<organism evidence="3 4">
    <name type="scientific">Vitreoscilla filiformis</name>
    <dbReference type="NCBI Taxonomy" id="63"/>
    <lineage>
        <taxon>Bacteria</taxon>
        <taxon>Pseudomonadati</taxon>
        <taxon>Pseudomonadota</taxon>
        <taxon>Betaproteobacteria</taxon>
        <taxon>Neisseriales</taxon>
        <taxon>Neisseriaceae</taxon>
        <taxon>Vitreoscilla</taxon>
    </lineage>
</organism>
<dbReference type="AlphaFoldDB" id="A0A221KIJ4"/>
<evidence type="ECO:0000256" key="1">
    <source>
        <dbReference type="SAM" id="MobiDB-lite"/>
    </source>
</evidence>